<keyword evidence="6 8" id="KW-0472">Membrane</keyword>
<evidence type="ECO:0000256" key="4">
    <source>
        <dbReference type="ARBA" id="ARBA00022692"/>
    </source>
</evidence>
<dbReference type="PANTHER" id="PTHR48086">
    <property type="entry name" value="SODIUM/PROLINE SYMPORTER-RELATED"/>
    <property type="match status" value="1"/>
</dbReference>
<evidence type="ECO:0000256" key="1">
    <source>
        <dbReference type="ARBA" id="ARBA00004141"/>
    </source>
</evidence>
<gene>
    <name evidence="9" type="ORF">AB5J55_15260</name>
</gene>
<evidence type="ECO:0000256" key="5">
    <source>
        <dbReference type="ARBA" id="ARBA00022989"/>
    </source>
</evidence>
<dbReference type="RefSeq" id="WP_369271208.1">
    <property type="nucleotide sequence ID" value="NZ_CP163432.1"/>
</dbReference>
<dbReference type="AlphaFoldDB" id="A0AB39MZ36"/>
<sequence length="484" mass="50950">MAVDYAVIVVYLAGMLAMGWWGMRRAKSKSEFLVAGRRLGPTMYSGTMAAIVLGGASTIGGVGLGYQYGLSGAWMVFTIGLGLLALSVFFSARIARLKVYTVSEMLDLRYGGRAGVISGLVMWAYTLMLATTSTIAYATIFDVLFDMNRTVAIILGGSIVVAYSTLGGMWSITLTDMVQFVVKTVGVLLLLLPIAVVKAGGFSEMKAQLPTEYFDPLGIGGETIFTYVLIYTFGMLIGQDIWQRVFTARSDKTAKWGGTVAGTYCLAYALAGAVIGTAAKVLYPKLGSPDDAFATIVKDELPVGVRGLVLAAALAAVMSTSSGALIACATVANNDIWSRLRGRITTGERDEVQGNRVFILIMGLAVIGTAIALNNVVEALTVAYNLLVGGLLVPILGGLLWKRGTAQGALASVAVGGLAVIALMATYGILANEPVYYGLLSSLAAYIAVSLMTRPTDAAVLDAWRERLAGRAPELVSEPVPAHQ</sequence>
<evidence type="ECO:0000256" key="8">
    <source>
        <dbReference type="SAM" id="Phobius"/>
    </source>
</evidence>
<feature type="transmembrane region" description="Helical" evidence="8">
    <location>
        <begin position="6"/>
        <end position="23"/>
    </location>
</feature>
<reference evidence="9" key="1">
    <citation type="submission" date="2024-07" db="EMBL/GenBank/DDBJ databases">
        <authorList>
            <person name="Yu S.T."/>
        </authorList>
    </citation>
    <scope>NUCLEOTIDE SEQUENCE</scope>
    <source>
        <strain evidence="9">R11</strain>
    </source>
</reference>
<keyword evidence="3" id="KW-0813">Transport</keyword>
<feature type="transmembrane region" description="Helical" evidence="8">
    <location>
        <begin position="116"/>
        <end position="140"/>
    </location>
</feature>
<feature type="transmembrane region" description="Helical" evidence="8">
    <location>
        <begin position="217"/>
        <end position="238"/>
    </location>
</feature>
<feature type="transmembrane region" description="Helical" evidence="8">
    <location>
        <begin position="357"/>
        <end position="376"/>
    </location>
</feature>
<dbReference type="EMBL" id="CP163432">
    <property type="protein sequence ID" value="XDQ10929.1"/>
    <property type="molecule type" value="Genomic_DNA"/>
</dbReference>
<feature type="transmembrane region" description="Helical" evidence="8">
    <location>
        <begin position="72"/>
        <end position="95"/>
    </location>
</feature>
<dbReference type="PANTHER" id="PTHR48086:SF7">
    <property type="entry name" value="SODIUM-SOLUTE SYMPORTER-RELATED"/>
    <property type="match status" value="1"/>
</dbReference>
<dbReference type="GO" id="GO:0022857">
    <property type="term" value="F:transmembrane transporter activity"/>
    <property type="evidence" value="ECO:0007669"/>
    <property type="project" value="InterPro"/>
</dbReference>
<evidence type="ECO:0000256" key="2">
    <source>
        <dbReference type="ARBA" id="ARBA00006434"/>
    </source>
</evidence>
<evidence type="ECO:0000313" key="9">
    <source>
        <dbReference type="EMBL" id="XDQ10929.1"/>
    </source>
</evidence>
<feature type="transmembrane region" description="Helical" evidence="8">
    <location>
        <begin position="259"/>
        <end position="283"/>
    </location>
</feature>
<feature type="transmembrane region" description="Helical" evidence="8">
    <location>
        <begin position="152"/>
        <end position="173"/>
    </location>
</feature>
<dbReference type="Pfam" id="PF00474">
    <property type="entry name" value="SSF"/>
    <property type="match status" value="1"/>
</dbReference>
<comment type="subcellular location">
    <subcellularLocation>
        <location evidence="1">Membrane</location>
        <topology evidence="1">Multi-pass membrane protein</topology>
    </subcellularLocation>
</comment>
<dbReference type="GO" id="GO:0005886">
    <property type="term" value="C:plasma membrane"/>
    <property type="evidence" value="ECO:0007669"/>
    <property type="project" value="TreeGrafter"/>
</dbReference>
<accession>A0AB39MZ36</accession>
<comment type="similarity">
    <text evidence="2 7">Belongs to the sodium:solute symporter (SSF) (TC 2.A.21) family.</text>
</comment>
<dbReference type="PROSITE" id="PS50283">
    <property type="entry name" value="NA_SOLUT_SYMP_3"/>
    <property type="match status" value="1"/>
</dbReference>
<dbReference type="CDD" id="cd11479">
    <property type="entry name" value="SLC5sbd_u3"/>
    <property type="match status" value="1"/>
</dbReference>
<evidence type="ECO:0000256" key="3">
    <source>
        <dbReference type="ARBA" id="ARBA00022448"/>
    </source>
</evidence>
<feature type="transmembrane region" description="Helical" evidence="8">
    <location>
        <begin position="435"/>
        <end position="453"/>
    </location>
</feature>
<organism evidence="9">
    <name type="scientific">Streptomyces sp. R11</name>
    <dbReference type="NCBI Taxonomy" id="3238625"/>
    <lineage>
        <taxon>Bacteria</taxon>
        <taxon>Bacillati</taxon>
        <taxon>Actinomycetota</taxon>
        <taxon>Actinomycetes</taxon>
        <taxon>Kitasatosporales</taxon>
        <taxon>Streptomycetaceae</taxon>
        <taxon>Streptomyces</taxon>
    </lineage>
</organism>
<keyword evidence="4 8" id="KW-0812">Transmembrane</keyword>
<feature type="transmembrane region" description="Helical" evidence="8">
    <location>
        <begin position="44"/>
        <end position="66"/>
    </location>
</feature>
<feature type="transmembrane region" description="Helical" evidence="8">
    <location>
        <begin position="180"/>
        <end position="197"/>
    </location>
</feature>
<name>A0AB39MZ36_9ACTN</name>
<feature type="transmembrane region" description="Helical" evidence="8">
    <location>
        <begin position="303"/>
        <end position="336"/>
    </location>
</feature>
<dbReference type="InterPro" id="IPR050277">
    <property type="entry name" value="Sodium:Solute_Symporter"/>
</dbReference>
<feature type="transmembrane region" description="Helical" evidence="8">
    <location>
        <begin position="382"/>
        <end position="401"/>
    </location>
</feature>
<dbReference type="InterPro" id="IPR001734">
    <property type="entry name" value="Na/solute_symporter"/>
</dbReference>
<dbReference type="InterPro" id="IPR038377">
    <property type="entry name" value="Na/Glc_symporter_sf"/>
</dbReference>
<feature type="transmembrane region" description="Helical" evidence="8">
    <location>
        <begin position="408"/>
        <end position="429"/>
    </location>
</feature>
<dbReference type="Gene3D" id="1.20.1730.10">
    <property type="entry name" value="Sodium/glucose cotransporter"/>
    <property type="match status" value="1"/>
</dbReference>
<proteinExistence type="inferred from homology"/>
<keyword evidence="5 8" id="KW-1133">Transmembrane helix</keyword>
<evidence type="ECO:0000256" key="7">
    <source>
        <dbReference type="RuleBase" id="RU362091"/>
    </source>
</evidence>
<evidence type="ECO:0000256" key="6">
    <source>
        <dbReference type="ARBA" id="ARBA00023136"/>
    </source>
</evidence>
<protein>
    <submittedName>
        <fullName evidence="9">Sodium:solute symporter</fullName>
    </submittedName>
</protein>